<organism evidence="1 2">
    <name type="scientific">Zingiber officinale</name>
    <name type="common">Ginger</name>
    <name type="synonym">Amomum zingiber</name>
    <dbReference type="NCBI Taxonomy" id="94328"/>
    <lineage>
        <taxon>Eukaryota</taxon>
        <taxon>Viridiplantae</taxon>
        <taxon>Streptophyta</taxon>
        <taxon>Embryophyta</taxon>
        <taxon>Tracheophyta</taxon>
        <taxon>Spermatophyta</taxon>
        <taxon>Magnoliopsida</taxon>
        <taxon>Liliopsida</taxon>
        <taxon>Zingiberales</taxon>
        <taxon>Zingiberaceae</taxon>
        <taxon>Zingiber</taxon>
    </lineage>
</organism>
<name>A0A8J5EV14_ZINOF</name>
<comment type="caution">
    <text evidence="1">The sequence shown here is derived from an EMBL/GenBank/DDBJ whole genome shotgun (WGS) entry which is preliminary data.</text>
</comment>
<gene>
    <name evidence="1" type="ORF">ZIOFF_068481</name>
</gene>
<keyword evidence="2" id="KW-1185">Reference proteome</keyword>
<evidence type="ECO:0000313" key="2">
    <source>
        <dbReference type="Proteomes" id="UP000734854"/>
    </source>
</evidence>
<sequence>MHHSCTTTSFVHNPYIAVTSGTPTTSEFKDHFDTQVVVFSFKACCHDPTLLPHLHAYLLKTNLFFHIYVASALLRSYNYSPASSPDSAHNLFDEMPPLKPRHQEHHALLPRSLRRPLLLRRLLQCYPTQRISPFRPPSSAPTWTGADMITSCSSLATAPANSH</sequence>
<accession>A0A8J5EV14</accession>
<evidence type="ECO:0000313" key="1">
    <source>
        <dbReference type="EMBL" id="KAG6474543.1"/>
    </source>
</evidence>
<dbReference type="EMBL" id="JACMSC010000019">
    <property type="protein sequence ID" value="KAG6474543.1"/>
    <property type="molecule type" value="Genomic_DNA"/>
</dbReference>
<dbReference type="AlphaFoldDB" id="A0A8J5EV14"/>
<reference evidence="1 2" key="1">
    <citation type="submission" date="2020-08" db="EMBL/GenBank/DDBJ databases">
        <title>Plant Genome Project.</title>
        <authorList>
            <person name="Zhang R.-G."/>
        </authorList>
    </citation>
    <scope>NUCLEOTIDE SEQUENCE [LARGE SCALE GENOMIC DNA]</scope>
    <source>
        <tissue evidence="1">Rhizome</tissue>
    </source>
</reference>
<protein>
    <submittedName>
        <fullName evidence="1">Uncharacterized protein</fullName>
    </submittedName>
</protein>
<dbReference type="Proteomes" id="UP000734854">
    <property type="component" value="Unassembled WGS sequence"/>
</dbReference>
<proteinExistence type="predicted"/>